<evidence type="ECO:0000313" key="1">
    <source>
        <dbReference type="EMBL" id="KEQ95612.1"/>
    </source>
</evidence>
<proteinExistence type="predicted"/>
<dbReference type="Proteomes" id="UP000030641">
    <property type="component" value="Unassembled WGS sequence"/>
</dbReference>
<dbReference type="InParanoid" id="A0A074YNI1"/>
<dbReference type="AlphaFoldDB" id="A0A074YNI1"/>
<organism evidence="1 2">
    <name type="scientific">Aureobasidium subglaciale (strain EXF-2481)</name>
    <name type="common">Aureobasidium pullulans var. subglaciale</name>
    <dbReference type="NCBI Taxonomy" id="1043005"/>
    <lineage>
        <taxon>Eukaryota</taxon>
        <taxon>Fungi</taxon>
        <taxon>Dikarya</taxon>
        <taxon>Ascomycota</taxon>
        <taxon>Pezizomycotina</taxon>
        <taxon>Dothideomycetes</taxon>
        <taxon>Dothideomycetidae</taxon>
        <taxon>Dothideales</taxon>
        <taxon>Saccotheciaceae</taxon>
        <taxon>Aureobasidium</taxon>
    </lineage>
</organism>
<accession>A0A074YNI1</accession>
<evidence type="ECO:0000313" key="2">
    <source>
        <dbReference type="Proteomes" id="UP000030641"/>
    </source>
</evidence>
<keyword evidence="2" id="KW-1185">Reference proteome</keyword>
<dbReference type="GeneID" id="25370439"/>
<dbReference type="EMBL" id="KL584758">
    <property type="protein sequence ID" value="KEQ95612.1"/>
    <property type="molecule type" value="Genomic_DNA"/>
</dbReference>
<protein>
    <submittedName>
        <fullName evidence="1">Uncharacterized protein</fullName>
    </submittedName>
</protein>
<dbReference type="OrthoDB" id="10654281at2759"/>
<sequence length="242" mass="26337">MMIWVTRKVETPTARLTDSFIFSFSSAPRQQTCINIPFLYPCCVIASLTLTERPTSCEISLQGLVLHLHPEFKQPPQAPLPAESSTSISDLLTLRSTSASSCIILAWSSARNTTRTTLYLYPAGMIATLSLTSSSACTSACVSASRCLTRSSAPRSLTRMLTYTPTSSFTGCSITASQAVTTLKISQTSFSLLNLFLLNNLLTPNLDLPIEDFDPDVPECDYSADCEEHGEEDCDVCFHCCG</sequence>
<gene>
    <name evidence="1" type="ORF">AUEXF2481DRAFT_677968</name>
</gene>
<reference evidence="1 2" key="1">
    <citation type="journal article" date="2014" name="BMC Genomics">
        <title>Genome sequencing of four Aureobasidium pullulans varieties: biotechnological potential, stress tolerance, and description of new species.</title>
        <authorList>
            <person name="Gostin Ar C."/>
            <person name="Ohm R.A."/>
            <person name="Kogej T."/>
            <person name="Sonjak S."/>
            <person name="Turk M."/>
            <person name="Zajc J."/>
            <person name="Zalar P."/>
            <person name="Grube M."/>
            <person name="Sun H."/>
            <person name="Han J."/>
            <person name="Sharma A."/>
            <person name="Chiniquy J."/>
            <person name="Ngan C.Y."/>
            <person name="Lipzen A."/>
            <person name="Barry K."/>
            <person name="Grigoriev I.V."/>
            <person name="Gunde-Cimerman N."/>
        </authorList>
    </citation>
    <scope>NUCLEOTIDE SEQUENCE [LARGE SCALE GENOMIC DNA]</scope>
    <source>
        <strain evidence="1 2">EXF-2481</strain>
    </source>
</reference>
<dbReference type="HOGENOM" id="CLU_1146997_0_0_1"/>
<name>A0A074YNI1_AURSE</name>
<dbReference type="RefSeq" id="XP_013344320.1">
    <property type="nucleotide sequence ID" value="XM_013488866.1"/>
</dbReference>